<comment type="similarity">
    <text evidence="1 3">Belongs to the short-chain dehydrogenases/reductases (SDR) family.</text>
</comment>
<dbReference type="GeneID" id="10372285"/>
<keyword evidence="4" id="KW-0472">Membrane</keyword>
<dbReference type="PRINTS" id="PR00080">
    <property type="entry name" value="SDRFAMILY"/>
</dbReference>
<dbReference type="eggNOG" id="KOG1014">
    <property type="taxonomic scope" value="Eukaryota"/>
</dbReference>
<dbReference type="InterPro" id="IPR051019">
    <property type="entry name" value="VLCFA-Steroid_DH"/>
</dbReference>
<protein>
    <recommendedName>
        <fullName evidence="7">Short chain dehydrogenase/reductase</fullName>
    </recommendedName>
</protein>
<dbReference type="PANTHER" id="PTHR43899:SF13">
    <property type="entry name" value="RH59310P"/>
    <property type="match status" value="1"/>
</dbReference>
<keyword evidence="4" id="KW-1133">Transmembrane helix</keyword>
<dbReference type="PANTHER" id="PTHR43899">
    <property type="entry name" value="RH59310P"/>
    <property type="match status" value="1"/>
</dbReference>
<dbReference type="GO" id="GO:0005783">
    <property type="term" value="C:endoplasmic reticulum"/>
    <property type="evidence" value="ECO:0007669"/>
    <property type="project" value="TreeGrafter"/>
</dbReference>
<dbReference type="EMBL" id="GG700655">
    <property type="protein sequence ID" value="EGD90565.2"/>
    <property type="molecule type" value="Genomic_DNA"/>
</dbReference>
<evidence type="ECO:0000313" key="5">
    <source>
        <dbReference type="EMBL" id="EGD90565.2"/>
    </source>
</evidence>
<dbReference type="STRING" id="559305.F2SW71"/>
<dbReference type="InParanoid" id="F2SW71"/>
<evidence type="ECO:0000256" key="4">
    <source>
        <dbReference type="SAM" id="Phobius"/>
    </source>
</evidence>
<name>F2SW71_TRIRC</name>
<keyword evidence="4" id="KW-0812">Transmembrane</keyword>
<feature type="transmembrane region" description="Helical" evidence="4">
    <location>
        <begin position="9"/>
        <end position="30"/>
    </location>
</feature>
<evidence type="ECO:0000313" key="6">
    <source>
        <dbReference type="Proteomes" id="UP000008864"/>
    </source>
</evidence>
<sequence length="331" mass="36335">MTNTKTDKLFACIGILTTVCIVLNLLSVAYKFLRPSKLHKYLHHGKQTYAFVTGATDGVGRSMAYELAKSGFNLILHGRNSEKLQAITEDLQTQYPAIETRKLVCDASKDLLDSSTLYNLHKVLKDVHISILINNVGGMGCLPPSCLYQAYESYTGEQIDTVINVNLRFMVQLTRILIPLLDHSTSKTAASNKRLPSLILNMGSVGAHGSPYISVYAGTKAFVASFSNSLSMEMKIDGKDINVQALIIGETRSATHIVKDGMMVPHSNSLARSALKMVGSDRETFVSGCFPHWMAKVFVQVMPVYVSNMLFADAIKKLKAAHEKRVASLAD</sequence>
<keyword evidence="6" id="KW-1185">Reference proteome</keyword>
<accession>F2SW71</accession>
<dbReference type="OMA" id="GFNVFLH"/>
<dbReference type="Proteomes" id="UP000008864">
    <property type="component" value="Unassembled WGS sequence"/>
</dbReference>
<dbReference type="Gene3D" id="3.40.50.720">
    <property type="entry name" value="NAD(P)-binding Rossmann-like Domain"/>
    <property type="match status" value="1"/>
</dbReference>
<evidence type="ECO:0008006" key="7">
    <source>
        <dbReference type="Google" id="ProtNLM"/>
    </source>
</evidence>
<keyword evidence="2" id="KW-0560">Oxidoreductase</keyword>
<evidence type="ECO:0000256" key="3">
    <source>
        <dbReference type="RuleBase" id="RU000363"/>
    </source>
</evidence>
<dbReference type="InterPro" id="IPR002347">
    <property type="entry name" value="SDR_fam"/>
</dbReference>
<gene>
    <name evidence="5" type="ORF">TERG_06791</name>
</gene>
<evidence type="ECO:0000256" key="1">
    <source>
        <dbReference type="ARBA" id="ARBA00006484"/>
    </source>
</evidence>
<organism evidence="5 6">
    <name type="scientific">Trichophyton rubrum (strain ATCC MYA-4607 / CBS 118892)</name>
    <name type="common">Athlete's foot fungus</name>
    <dbReference type="NCBI Taxonomy" id="559305"/>
    <lineage>
        <taxon>Eukaryota</taxon>
        <taxon>Fungi</taxon>
        <taxon>Dikarya</taxon>
        <taxon>Ascomycota</taxon>
        <taxon>Pezizomycotina</taxon>
        <taxon>Eurotiomycetes</taxon>
        <taxon>Eurotiomycetidae</taxon>
        <taxon>Onygenales</taxon>
        <taxon>Arthrodermataceae</taxon>
        <taxon>Trichophyton</taxon>
    </lineage>
</organism>
<dbReference type="RefSeq" id="XP_047604663.1">
    <property type="nucleotide sequence ID" value="XM_047748676.1"/>
</dbReference>
<dbReference type="SUPFAM" id="SSF51735">
    <property type="entry name" value="NAD(P)-binding Rossmann-fold domains"/>
    <property type="match status" value="1"/>
</dbReference>
<dbReference type="Pfam" id="PF00106">
    <property type="entry name" value="adh_short"/>
    <property type="match status" value="1"/>
</dbReference>
<dbReference type="InterPro" id="IPR036291">
    <property type="entry name" value="NAD(P)-bd_dom_sf"/>
</dbReference>
<reference evidence="6" key="1">
    <citation type="journal article" date="2012" name="MBio">
        <title>Comparative genome analysis of Trichophyton rubrum and related dermatophytes reveals candidate genes involved in infection.</title>
        <authorList>
            <person name="Martinez D.A."/>
            <person name="Oliver B.G."/>
            <person name="Graeser Y."/>
            <person name="Goldberg J.M."/>
            <person name="Li W."/>
            <person name="Martinez-Rossi N.M."/>
            <person name="Monod M."/>
            <person name="Shelest E."/>
            <person name="Barton R.C."/>
            <person name="Birch E."/>
            <person name="Brakhage A.A."/>
            <person name="Chen Z."/>
            <person name="Gurr S.J."/>
            <person name="Heiman D."/>
            <person name="Heitman J."/>
            <person name="Kosti I."/>
            <person name="Rossi A."/>
            <person name="Saif S."/>
            <person name="Samalova M."/>
            <person name="Saunders C.W."/>
            <person name="Shea T."/>
            <person name="Summerbell R.C."/>
            <person name="Xu J."/>
            <person name="Young S."/>
            <person name="Zeng Q."/>
            <person name="Birren B.W."/>
            <person name="Cuomo C.A."/>
            <person name="White T.C."/>
        </authorList>
    </citation>
    <scope>NUCLEOTIDE SEQUENCE [LARGE SCALE GENOMIC DNA]</scope>
    <source>
        <strain evidence="6">ATCC MYA-4607 / CBS 118892</strain>
    </source>
</reference>
<dbReference type="OrthoDB" id="47007at2759"/>
<dbReference type="GO" id="GO:0016491">
    <property type="term" value="F:oxidoreductase activity"/>
    <property type="evidence" value="ECO:0007669"/>
    <property type="project" value="UniProtKB-KW"/>
</dbReference>
<evidence type="ECO:0000256" key="2">
    <source>
        <dbReference type="ARBA" id="ARBA00023002"/>
    </source>
</evidence>
<dbReference type="PIRSF" id="PIRSF000126">
    <property type="entry name" value="11-beta-HSD1"/>
    <property type="match status" value="1"/>
</dbReference>
<dbReference type="HOGENOM" id="CLU_010194_38_2_1"/>
<dbReference type="AlphaFoldDB" id="F2SW71"/>
<dbReference type="PRINTS" id="PR00081">
    <property type="entry name" value="GDHRDH"/>
</dbReference>
<proteinExistence type="inferred from homology"/>